<sequence>MSSISSVALTSLLQRQQSSTPPTPPTIWQGTAYGFNEQLPMVFMGGGLPGNKVPIDDGSGINPLANKGEGGLANNPIVKAAEAFIGTLAKGIPAGVGAKIGSDLWGKYGSGIMSALSRGGNAVLNFITSLFEDESAPRSAQAAQPTTTLSQGDQTLLRNLMTSAKQAGVASLMPGAVKAVFTAMQSSGAIVDTTA</sequence>
<protein>
    <submittedName>
        <fullName evidence="1">Uncharacterized protein</fullName>
    </submittedName>
</protein>
<dbReference type="EMBL" id="CABO01000041">
    <property type="protein sequence ID" value="CBI02761.1"/>
    <property type="molecule type" value="Genomic_DNA"/>
</dbReference>
<comment type="caution">
    <text evidence="1">The sequence shown here is derived from an EMBL/GenBank/DDBJ whole genome shotgun (WGS) entry which is preliminary data.</text>
</comment>
<accession>E6Q6D6</accession>
<proteinExistence type="predicted"/>
<reference evidence="1" key="1">
    <citation type="submission" date="2009-10" db="EMBL/GenBank/DDBJ databases">
        <title>Diversity of trophic interactions inside an arsenic-rich microbial ecosystem.</title>
        <authorList>
            <person name="Bertin P.N."/>
            <person name="Heinrich-Salmeron A."/>
            <person name="Pelletier E."/>
            <person name="Goulhen-Chollet F."/>
            <person name="Arsene-Ploetze F."/>
            <person name="Gallien S."/>
            <person name="Calteau A."/>
            <person name="Vallenet D."/>
            <person name="Casiot C."/>
            <person name="Chane-Woon-Ming B."/>
            <person name="Giloteaux L."/>
            <person name="Barakat M."/>
            <person name="Bonnefoy V."/>
            <person name="Bruneel O."/>
            <person name="Chandler M."/>
            <person name="Cleiss J."/>
            <person name="Duran R."/>
            <person name="Elbaz-Poulichet F."/>
            <person name="Fonknechten N."/>
            <person name="Lauga B."/>
            <person name="Mornico D."/>
            <person name="Ortet P."/>
            <person name="Schaeffer C."/>
            <person name="Siguier P."/>
            <person name="Alexander Thil Smith A."/>
            <person name="Van Dorsselaer A."/>
            <person name="Weissenbach J."/>
            <person name="Medigue C."/>
            <person name="Le Paslier D."/>
        </authorList>
    </citation>
    <scope>NUCLEOTIDE SEQUENCE</scope>
</reference>
<dbReference type="AlphaFoldDB" id="E6Q6D6"/>
<name>E6Q6D6_9ZZZZ</name>
<gene>
    <name evidence="1" type="ORF">CARN4_2605</name>
</gene>
<organism evidence="1">
    <name type="scientific">mine drainage metagenome</name>
    <dbReference type="NCBI Taxonomy" id="410659"/>
    <lineage>
        <taxon>unclassified sequences</taxon>
        <taxon>metagenomes</taxon>
        <taxon>ecological metagenomes</taxon>
    </lineage>
</organism>
<evidence type="ECO:0000313" key="1">
    <source>
        <dbReference type="EMBL" id="CBI02761.1"/>
    </source>
</evidence>